<evidence type="ECO:0000259" key="1">
    <source>
        <dbReference type="Pfam" id="PF06527"/>
    </source>
</evidence>
<dbReference type="InterPro" id="IPR009492">
    <property type="entry name" value="TniQ"/>
</dbReference>
<dbReference type="RefSeq" id="WP_076301011.1">
    <property type="nucleotide sequence ID" value="NZ_MPTD01000030.1"/>
</dbReference>
<evidence type="ECO:0000313" key="3">
    <source>
        <dbReference type="EMBL" id="OMD45467.1"/>
    </source>
</evidence>
<feature type="domain" description="TniQ" evidence="1">
    <location>
        <begin position="8"/>
        <end position="158"/>
    </location>
</feature>
<organism evidence="3 4">
    <name type="scientific">Paenibacillus odorifer</name>
    <dbReference type="NCBI Taxonomy" id="189426"/>
    <lineage>
        <taxon>Bacteria</taxon>
        <taxon>Bacillati</taxon>
        <taxon>Bacillota</taxon>
        <taxon>Bacilli</taxon>
        <taxon>Bacillales</taxon>
        <taxon>Paenibacillaceae</taxon>
        <taxon>Paenibacillus</taxon>
    </lineage>
</organism>
<dbReference type="Pfam" id="PF06527">
    <property type="entry name" value="TniQ"/>
    <property type="match status" value="1"/>
</dbReference>
<evidence type="ECO:0000259" key="2">
    <source>
        <dbReference type="Pfam" id="PF15978"/>
    </source>
</evidence>
<name>A0ABX3H7U4_9BACL</name>
<dbReference type="Proteomes" id="UP000187313">
    <property type="component" value="Unassembled WGS sequence"/>
</dbReference>
<evidence type="ECO:0008006" key="5">
    <source>
        <dbReference type="Google" id="ProtNLM"/>
    </source>
</evidence>
<comment type="caution">
    <text evidence="3">The sequence shown here is derived from an EMBL/GenBank/DDBJ whole genome shotgun (WGS) entry which is preliminary data.</text>
</comment>
<sequence length="588" mass="67968">MNGRCELPIPYPDELQYSVVARYHLRSNNSSPKWTLKDVYGTENVIATIDLPSHIGELSRRNIVKNISVDQWINEHTFYPFYAPFMPRNRAILLRKLMESGDGSGIHTLVGITASTFDRDSKILFCPSCYDEDVQQYGEPFWHRIHQLPGVWLCPIHGDILHQMTYPVSERHGLTVLPISRRMFRSIPVLENVSDKTFERLLAISKDIQALLQMKEERGFYNSKPLLLSRLSELGLLTAAERIRQQELRERFITFYSYDLLDKLESIPKQDDHTWLASATRSMRYTVHPLRQILLIHFLYGSFKAFLEQPVEVHSPFGKGPWPCLNKASEHYKKAVIQSCEVTRCSDTGRPVGTFVCECGFSYSRRGPDQNEEDKFHKGRVKSFGAIWFSKLHECLHAGLSYRSTARVLGVDTNTVIKYSAVGVMEQRNKLKVNRIKKVASSKSLRSKECKKARVNWEKRDLELSWQIEDMCKELFASNNKPVRIRVSVVGKRIGKLSMLEKHKDKLPITIGILNNYLESTAQFQCRRVRWAAEQMWGEWPLKKWKLVKKAGLRPGYLEVVEDEINRCIGSNSNIAPLSTTEVIQWHH</sequence>
<accession>A0ABX3H7U4</accession>
<evidence type="ECO:0000313" key="4">
    <source>
        <dbReference type="Proteomes" id="UP000187313"/>
    </source>
</evidence>
<keyword evidence="4" id="KW-1185">Reference proteome</keyword>
<proteinExistence type="predicted"/>
<dbReference type="EMBL" id="MPTD01000030">
    <property type="protein sequence ID" value="OMD45467.1"/>
    <property type="molecule type" value="Genomic_DNA"/>
</dbReference>
<protein>
    <recommendedName>
        <fullName evidence="5">Transposon Tn7 transposition protein TnsD C-termianl domain-containing protein</fullName>
    </recommendedName>
</protein>
<dbReference type="InterPro" id="IPR032750">
    <property type="entry name" value="TnsD_C"/>
</dbReference>
<feature type="domain" description="Transposon Tn7 transposition protein TnsD C-terminal" evidence="2">
    <location>
        <begin position="448"/>
        <end position="514"/>
    </location>
</feature>
<gene>
    <name evidence="3" type="ORF">BSK51_29005</name>
</gene>
<feature type="domain" description="Transposon Tn7 transposition protein TnsD C-terminal" evidence="2">
    <location>
        <begin position="204"/>
        <end position="432"/>
    </location>
</feature>
<dbReference type="Pfam" id="PF15978">
    <property type="entry name" value="TnsD"/>
    <property type="match status" value="2"/>
</dbReference>
<reference evidence="3 4" key="1">
    <citation type="submission" date="2016-10" db="EMBL/GenBank/DDBJ databases">
        <title>Paenibacillus species isolates.</title>
        <authorList>
            <person name="Beno S.M."/>
        </authorList>
    </citation>
    <scope>NUCLEOTIDE SEQUENCE [LARGE SCALE GENOMIC DNA]</scope>
    <source>
        <strain evidence="3 4">FSL R5-0923</strain>
    </source>
</reference>